<sequence length="522" mass="57288">MTQPSSRHNLLLVGFLLLGGAVCDYNPKHCDELIIHSQADVDNAIGSQGCQVIDNDVVLASDATGEITLDGIDFISGALRNENGSQVTAIRNEKIWEIDGDLILRDMPKLQTVKFKDLLTVGGWAGFRSARGKVHFENLPALSELDLWELNMLGEFHAINLPLLKNIAQRDQTTGFSPRIIELRDIGMSRTSRLPMLYSQFTTSTHVNSVMMSNSHRGAEHGSSDGLRDIFITHNHTGNIDLALDGDAAVEIRSKYVDRATISGVSKLWVAGTAIEELVVRDSPRLTNISHSGVVNLDVQDCSAFERFGSGWGANLDSGLGNSWFDWTAPTSQLSHAVASRSLVLRNLTSMYLHPDTTHLKNATGHDWSSGYCKYGGNFDPDFKDADPRPSSRCMGNMTMVVLEGNITNDFFEDFLFAFWSRGMAKSFWSSDAGKRIDIRGHGRVTERFEIASTDPSFNCTAMDELRDVGLFPGKYSCNGKTAPMTRDAWAEAEKTSAGGRGYEVAGGVLGLVMLLQLLLLL</sequence>
<evidence type="ECO:0000313" key="2">
    <source>
        <dbReference type="EMBL" id="KAK8859031.1"/>
    </source>
</evidence>
<dbReference type="Proteomes" id="UP001390339">
    <property type="component" value="Unassembled WGS sequence"/>
</dbReference>
<feature type="signal peptide" evidence="1">
    <location>
        <begin position="1"/>
        <end position="23"/>
    </location>
</feature>
<keyword evidence="3" id="KW-1185">Reference proteome</keyword>
<dbReference type="SUPFAM" id="SSF52058">
    <property type="entry name" value="L domain-like"/>
    <property type="match status" value="1"/>
</dbReference>
<evidence type="ECO:0000256" key="1">
    <source>
        <dbReference type="SAM" id="SignalP"/>
    </source>
</evidence>
<name>A0ABR2I848_9PEZI</name>
<dbReference type="EMBL" id="JAPCWZ010000006">
    <property type="protein sequence ID" value="KAK8859031.1"/>
    <property type="molecule type" value="Genomic_DNA"/>
</dbReference>
<reference evidence="2 3" key="1">
    <citation type="journal article" date="2024" name="IMA Fungus">
        <title>Apiospora arundinis, a panoply of carbohydrate-active enzymes and secondary metabolites.</title>
        <authorList>
            <person name="Sorensen T."/>
            <person name="Petersen C."/>
            <person name="Muurmann A.T."/>
            <person name="Christiansen J.V."/>
            <person name="Brundto M.L."/>
            <person name="Overgaard C.K."/>
            <person name="Boysen A.T."/>
            <person name="Wollenberg R.D."/>
            <person name="Larsen T.O."/>
            <person name="Sorensen J.L."/>
            <person name="Nielsen K.L."/>
            <person name="Sondergaard T.E."/>
        </authorList>
    </citation>
    <scope>NUCLEOTIDE SEQUENCE [LARGE SCALE GENOMIC DNA]</scope>
    <source>
        <strain evidence="2 3">AAU 773</strain>
    </source>
</reference>
<protein>
    <submittedName>
        <fullName evidence="2">Uncharacterized protein</fullName>
    </submittedName>
</protein>
<evidence type="ECO:0000313" key="3">
    <source>
        <dbReference type="Proteomes" id="UP001390339"/>
    </source>
</evidence>
<accession>A0ABR2I848</accession>
<proteinExistence type="predicted"/>
<keyword evidence="1" id="KW-0732">Signal</keyword>
<comment type="caution">
    <text evidence="2">The sequence shown here is derived from an EMBL/GenBank/DDBJ whole genome shotgun (WGS) entry which is preliminary data.</text>
</comment>
<feature type="chain" id="PRO_5045640063" evidence="1">
    <location>
        <begin position="24"/>
        <end position="522"/>
    </location>
</feature>
<organism evidence="2 3">
    <name type="scientific">Apiospora arundinis</name>
    <dbReference type="NCBI Taxonomy" id="335852"/>
    <lineage>
        <taxon>Eukaryota</taxon>
        <taxon>Fungi</taxon>
        <taxon>Dikarya</taxon>
        <taxon>Ascomycota</taxon>
        <taxon>Pezizomycotina</taxon>
        <taxon>Sordariomycetes</taxon>
        <taxon>Xylariomycetidae</taxon>
        <taxon>Amphisphaeriales</taxon>
        <taxon>Apiosporaceae</taxon>
        <taxon>Apiospora</taxon>
    </lineage>
</organism>
<gene>
    <name evidence="2" type="ORF">PGQ11_009765</name>
</gene>